<evidence type="ECO:0000256" key="4">
    <source>
        <dbReference type="ARBA" id="ARBA00022679"/>
    </source>
</evidence>
<keyword evidence="2" id="KW-1003">Cell membrane</keyword>
<dbReference type="Proteomes" id="UP000770889">
    <property type="component" value="Unassembled WGS sequence"/>
</dbReference>
<protein>
    <submittedName>
        <fullName evidence="7">TIGR04283 family arsenosugar biosynthesis glycosyltransferase</fullName>
    </submittedName>
</protein>
<evidence type="ECO:0000313" key="8">
    <source>
        <dbReference type="Proteomes" id="UP000770889"/>
    </source>
</evidence>
<gene>
    <name evidence="7" type="ORF">KME65_02835</name>
</gene>
<evidence type="ECO:0000313" key="7">
    <source>
        <dbReference type="EMBL" id="MBT2987875.1"/>
    </source>
</evidence>
<keyword evidence="4" id="KW-0808">Transferase</keyword>
<sequence>MKLSIIVPCLNEGPTLERCLQDLQPLRCAGHELILVDGGSEQALIDNNATYVDKLLRSQPGRARQMNSGAKKASGDVYWFLHADSRLSEGMDRAIMSVAGSTGFWGRFDVRLSGSHPLFRVIERMMNWRSRISGIATGDQGIFVERRLFDQVGGFPQQPLMEDIEISRRLKRLTHPHSLPGPLETSSRRWESQGILRTILLMWLLRLAYWAGVSPRHLARLYAQGTG</sequence>
<keyword evidence="3" id="KW-0328">Glycosyltransferase</keyword>
<dbReference type="InterPro" id="IPR026461">
    <property type="entry name" value="Trfase_2_rSAM/seldom_assoc"/>
</dbReference>
<dbReference type="InterPro" id="IPR001173">
    <property type="entry name" value="Glyco_trans_2-like"/>
</dbReference>
<evidence type="ECO:0000256" key="1">
    <source>
        <dbReference type="ARBA" id="ARBA00004236"/>
    </source>
</evidence>
<dbReference type="Gene3D" id="3.90.550.10">
    <property type="entry name" value="Spore Coat Polysaccharide Biosynthesis Protein SpsA, Chain A"/>
    <property type="match status" value="1"/>
</dbReference>
<dbReference type="InterPro" id="IPR029044">
    <property type="entry name" value="Nucleotide-diphossugar_trans"/>
</dbReference>
<accession>A0A944QTL7</accession>
<dbReference type="CDD" id="cd02522">
    <property type="entry name" value="GT_2_like_a"/>
    <property type="match status" value="1"/>
</dbReference>
<reference evidence="7 8" key="1">
    <citation type="submission" date="2021-05" db="EMBL/GenBank/DDBJ databases">
        <title>Genetic and Functional Diversity in Clade A Lucinid endosymbionts from the Bahamas.</title>
        <authorList>
            <person name="Giani N.M."/>
            <person name="Engel A.S."/>
            <person name="Campbell B.J."/>
        </authorList>
    </citation>
    <scope>NUCLEOTIDE SEQUENCE [LARGE SCALE GENOMIC DNA]</scope>
    <source>
        <strain evidence="7">LUC16012Gg_MoonRockCtena</strain>
    </source>
</reference>
<comment type="caution">
    <text evidence="7">The sequence shown here is derived from an EMBL/GenBank/DDBJ whole genome shotgun (WGS) entry which is preliminary data.</text>
</comment>
<dbReference type="NCBIfam" id="TIGR04283">
    <property type="entry name" value="glyco_like_mftF"/>
    <property type="match status" value="1"/>
</dbReference>
<evidence type="ECO:0000256" key="2">
    <source>
        <dbReference type="ARBA" id="ARBA00022475"/>
    </source>
</evidence>
<keyword evidence="5" id="KW-0472">Membrane</keyword>
<evidence type="ECO:0000256" key="3">
    <source>
        <dbReference type="ARBA" id="ARBA00022676"/>
    </source>
</evidence>
<dbReference type="PANTHER" id="PTHR43646">
    <property type="entry name" value="GLYCOSYLTRANSFERASE"/>
    <property type="match status" value="1"/>
</dbReference>
<organism evidence="7 8">
    <name type="scientific">Candidatus Thiodiazotropha taylori</name>
    <dbReference type="NCBI Taxonomy" id="2792791"/>
    <lineage>
        <taxon>Bacteria</taxon>
        <taxon>Pseudomonadati</taxon>
        <taxon>Pseudomonadota</taxon>
        <taxon>Gammaproteobacteria</taxon>
        <taxon>Chromatiales</taxon>
        <taxon>Sedimenticolaceae</taxon>
        <taxon>Candidatus Thiodiazotropha</taxon>
    </lineage>
</organism>
<dbReference type="Pfam" id="PF00535">
    <property type="entry name" value="Glycos_transf_2"/>
    <property type="match status" value="1"/>
</dbReference>
<name>A0A944QTL7_9GAMM</name>
<proteinExistence type="predicted"/>
<feature type="domain" description="Glycosyltransferase 2-like" evidence="6">
    <location>
        <begin position="4"/>
        <end position="121"/>
    </location>
</feature>
<dbReference type="GO" id="GO:0016757">
    <property type="term" value="F:glycosyltransferase activity"/>
    <property type="evidence" value="ECO:0007669"/>
    <property type="project" value="UniProtKB-KW"/>
</dbReference>
<dbReference type="PANTHER" id="PTHR43646:SF2">
    <property type="entry name" value="GLYCOSYLTRANSFERASE 2-LIKE DOMAIN-CONTAINING PROTEIN"/>
    <property type="match status" value="1"/>
</dbReference>
<evidence type="ECO:0000256" key="5">
    <source>
        <dbReference type="ARBA" id="ARBA00023136"/>
    </source>
</evidence>
<comment type="subcellular location">
    <subcellularLocation>
        <location evidence="1">Cell membrane</location>
    </subcellularLocation>
</comment>
<dbReference type="EMBL" id="JAHHGM010000002">
    <property type="protein sequence ID" value="MBT2987875.1"/>
    <property type="molecule type" value="Genomic_DNA"/>
</dbReference>
<dbReference type="SUPFAM" id="SSF53448">
    <property type="entry name" value="Nucleotide-diphospho-sugar transferases"/>
    <property type="match status" value="1"/>
</dbReference>
<dbReference type="GO" id="GO:0005886">
    <property type="term" value="C:plasma membrane"/>
    <property type="evidence" value="ECO:0007669"/>
    <property type="project" value="UniProtKB-SubCell"/>
</dbReference>
<evidence type="ECO:0000259" key="6">
    <source>
        <dbReference type="Pfam" id="PF00535"/>
    </source>
</evidence>
<dbReference type="AlphaFoldDB" id="A0A944QTL7"/>